<organism evidence="1 2">
    <name type="scientific">Longimicrobium terrae</name>
    <dbReference type="NCBI Taxonomy" id="1639882"/>
    <lineage>
        <taxon>Bacteria</taxon>
        <taxon>Pseudomonadati</taxon>
        <taxon>Gemmatimonadota</taxon>
        <taxon>Longimicrobiia</taxon>
        <taxon>Longimicrobiales</taxon>
        <taxon>Longimicrobiaceae</taxon>
        <taxon>Longimicrobium</taxon>
    </lineage>
</organism>
<gene>
    <name evidence="1" type="ORF">HNQ61_003648</name>
</gene>
<protein>
    <submittedName>
        <fullName evidence="1">Uncharacterized protein</fullName>
    </submittedName>
</protein>
<dbReference type="PROSITE" id="PS51257">
    <property type="entry name" value="PROKAR_LIPOPROTEIN"/>
    <property type="match status" value="1"/>
</dbReference>
<proteinExistence type="predicted"/>
<dbReference type="RefSeq" id="WP_170034853.1">
    <property type="nucleotide sequence ID" value="NZ_JABDTL010000001.1"/>
</dbReference>
<keyword evidence="2" id="KW-1185">Reference proteome</keyword>
<name>A0A841H1U1_9BACT</name>
<reference evidence="1 2" key="1">
    <citation type="submission" date="2020-08" db="EMBL/GenBank/DDBJ databases">
        <title>Genomic Encyclopedia of Type Strains, Phase IV (KMG-IV): sequencing the most valuable type-strain genomes for metagenomic binning, comparative biology and taxonomic classification.</title>
        <authorList>
            <person name="Goeker M."/>
        </authorList>
    </citation>
    <scope>NUCLEOTIDE SEQUENCE [LARGE SCALE GENOMIC DNA]</scope>
    <source>
        <strain evidence="1 2">DSM 29007</strain>
    </source>
</reference>
<dbReference type="EMBL" id="JACHIA010000012">
    <property type="protein sequence ID" value="MBB6071987.1"/>
    <property type="molecule type" value="Genomic_DNA"/>
</dbReference>
<dbReference type="Proteomes" id="UP000582837">
    <property type="component" value="Unassembled WGS sequence"/>
</dbReference>
<evidence type="ECO:0000313" key="2">
    <source>
        <dbReference type="Proteomes" id="UP000582837"/>
    </source>
</evidence>
<comment type="caution">
    <text evidence="1">The sequence shown here is derived from an EMBL/GenBank/DDBJ whole genome shotgun (WGS) entry which is preliminary data.</text>
</comment>
<sequence>MSYRAIVFALVLGAGACSQSEKERAAVDAPAVPAAQAPAPTVGTDSPAAPAEPAVAVALDGEGLRLVDSKTGSTRLLAFGADSAAALQALTTAWGAPAERAAQPDCGAGPLTSIRWPNGLTVLVQEAKFTGWSATAPRQPVPAGRAVQTMSGVGAGSTRGEVEGAYAINVSKTTLGTEFQAGAMSGVFADSTPGAPVEVLWAGMSCVYR</sequence>
<evidence type="ECO:0000313" key="1">
    <source>
        <dbReference type="EMBL" id="MBB6071987.1"/>
    </source>
</evidence>
<accession>A0A841H1U1</accession>
<dbReference type="AlphaFoldDB" id="A0A841H1U1"/>